<keyword evidence="12" id="KW-1185">Reference proteome</keyword>
<keyword evidence="3" id="KW-0597">Phosphoprotein</keyword>
<dbReference type="GO" id="GO:0005524">
    <property type="term" value="F:ATP binding"/>
    <property type="evidence" value="ECO:0007669"/>
    <property type="project" value="UniProtKB-KW"/>
</dbReference>
<keyword evidence="7" id="KW-0067">ATP-binding</keyword>
<dbReference type="Gene3D" id="3.30.565.10">
    <property type="entry name" value="Histidine kinase-like ATPase, C-terminal domain"/>
    <property type="match status" value="1"/>
</dbReference>
<evidence type="ECO:0000313" key="11">
    <source>
        <dbReference type="EMBL" id="PZG42131.1"/>
    </source>
</evidence>
<dbReference type="GO" id="GO:0046983">
    <property type="term" value="F:protein dimerization activity"/>
    <property type="evidence" value="ECO:0007669"/>
    <property type="project" value="InterPro"/>
</dbReference>
<dbReference type="Proteomes" id="UP000248544">
    <property type="component" value="Unassembled WGS sequence"/>
</dbReference>
<keyword evidence="9" id="KW-0472">Membrane</keyword>
<keyword evidence="5" id="KW-0547">Nucleotide-binding</keyword>
<feature type="transmembrane region" description="Helical" evidence="9">
    <location>
        <begin position="39"/>
        <end position="56"/>
    </location>
</feature>
<organism evidence="11 12">
    <name type="scientific">Spongiactinospora gelatinilytica</name>
    <dbReference type="NCBI Taxonomy" id="2666298"/>
    <lineage>
        <taxon>Bacteria</taxon>
        <taxon>Bacillati</taxon>
        <taxon>Actinomycetota</taxon>
        <taxon>Actinomycetes</taxon>
        <taxon>Streptosporangiales</taxon>
        <taxon>Streptosporangiaceae</taxon>
        <taxon>Spongiactinospora</taxon>
    </lineage>
</organism>
<comment type="catalytic activity">
    <reaction evidence="1">
        <text>ATP + protein L-histidine = ADP + protein N-phospho-L-histidine.</text>
        <dbReference type="EC" id="2.7.13.3"/>
    </reaction>
</comment>
<evidence type="ECO:0000256" key="1">
    <source>
        <dbReference type="ARBA" id="ARBA00000085"/>
    </source>
</evidence>
<sequence length="412" mass="44073">MRERYEQVLRACSYLLIELFSALATLLALPILAVGVASVAVGGVGLVAFPRMVVGLRQWSDWNRGRAAALLGLPHAPRRIRLPEGVREQWRHVAKDKEIHRDLRWIPREVLLGVPLGTLGLVAAGAVVLTVPAMLLWWVAPADDPATMLGFYVTSWTSSLVTGTGQLILGCAVTWWALPWLATWHARSTLRALRPSTEEELAARVGELTESRAEVLDAHGAELRRIERDLHDGTQARLVAIAMRLGVAKEALGDASGAVARLIQEAHAGTEEAMTELRNVIRTMYPPILADRGLEGALAALAAQSAIPTDLRIDGLTRLPAAIEAAAYHIVAETTTNAAKYSGASRVIVRMGMDDGRLVIEVTDDGHGGVEETLGTGVIGIRRRAAALDGTTTVSSPPGGPTVITVELPCAS</sequence>
<gene>
    <name evidence="11" type="ORF">C1I98_20265</name>
</gene>
<keyword evidence="9" id="KW-1133">Transmembrane helix</keyword>
<dbReference type="GO" id="GO:0016020">
    <property type="term" value="C:membrane"/>
    <property type="evidence" value="ECO:0007669"/>
    <property type="project" value="InterPro"/>
</dbReference>
<dbReference type="AlphaFoldDB" id="A0A2W2G1Z0"/>
<evidence type="ECO:0000256" key="3">
    <source>
        <dbReference type="ARBA" id="ARBA00022553"/>
    </source>
</evidence>
<dbReference type="Pfam" id="PF07730">
    <property type="entry name" value="HisKA_3"/>
    <property type="match status" value="1"/>
</dbReference>
<dbReference type="InterPro" id="IPR036890">
    <property type="entry name" value="HATPase_C_sf"/>
</dbReference>
<dbReference type="InterPro" id="IPR050482">
    <property type="entry name" value="Sensor_HK_TwoCompSys"/>
</dbReference>
<keyword evidence="9" id="KW-0812">Transmembrane</keyword>
<accession>A0A2W2G1Z0</accession>
<name>A0A2W2G1Z0_9ACTN</name>
<feature type="domain" description="Histidine kinase/HSP90-like ATPase" evidence="10">
    <location>
        <begin position="322"/>
        <end position="412"/>
    </location>
</feature>
<evidence type="ECO:0000256" key="5">
    <source>
        <dbReference type="ARBA" id="ARBA00022741"/>
    </source>
</evidence>
<evidence type="ECO:0000256" key="9">
    <source>
        <dbReference type="SAM" id="Phobius"/>
    </source>
</evidence>
<keyword evidence="8" id="KW-0902">Two-component regulatory system</keyword>
<dbReference type="InterPro" id="IPR025828">
    <property type="entry name" value="Put_sensor_dom"/>
</dbReference>
<dbReference type="SUPFAM" id="SSF55874">
    <property type="entry name" value="ATPase domain of HSP90 chaperone/DNA topoisomerase II/histidine kinase"/>
    <property type="match status" value="1"/>
</dbReference>
<dbReference type="RefSeq" id="WP_111169013.1">
    <property type="nucleotide sequence ID" value="NZ_POUA01000160.1"/>
</dbReference>
<dbReference type="InterPro" id="IPR003594">
    <property type="entry name" value="HATPase_dom"/>
</dbReference>
<feature type="transmembrane region" description="Helical" evidence="9">
    <location>
        <begin position="160"/>
        <end position="181"/>
    </location>
</feature>
<evidence type="ECO:0000256" key="8">
    <source>
        <dbReference type="ARBA" id="ARBA00023012"/>
    </source>
</evidence>
<dbReference type="Pfam" id="PF13796">
    <property type="entry name" value="Sensor"/>
    <property type="match status" value="1"/>
</dbReference>
<dbReference type="Pfam" id="PF02518">
    <property type="entry name" value="HATPase_c"/>
    <property type="match status" value="1"/>
</dbReference>
<evidence type="ECO:0000256" key="2">
    <source>
        <dbReference type="ARBA" id="ARBA00012438"/>
    </source>
</evidence>
<dbReference type="Gene3D" id="1.20.5.1930">
    <property type="match status" value="1"/>
</dbReference>
<dbReference type="PANTHER" id="PTHR24421">
    <property type="entry name" value="NITRATE/NITRITE SENSOR PROTEIN NARX-RELATED"/>
    <property type="match status" value="1"/>
</dbReference>
<feature type="transmembrane region" description="Helical" evidence="9">
    <location>
        <begin position="110"/>
        <end position="140"/>
    </location>
</feature>
<evidence type="ECO:0000256" key="6">
    <source>
        <dbReference type="ARBA" id="ARBA00022777"/>
    </source>
</evidence>
<protein>
    <recommendedName>
        <fullName evidence="2">histidine kinase</fullName>
        <ecNumber evidence="2">2.7.13.3</ecNumber>
    </recommendedName>
</protein>
<dbReference type="GO" id="GO:0000155">
    <property type="term" value="F:phosphorelay sensor kinase activity"/>
    <property type="evidence" value="ECO:0007669"/>
    <property type="project" value="InterPro"/>
</dbReference>
<dbReference type="CDD" id="cd16917">
    <property type="entry name" value="HATPase_UhpB-NarQ-NarX-like"/>
    <property type="match status" value="1"/>
</dbReference>
<dbReference type="SMART" id="SM00387">
    <property type="entry name" value="HATPase_c"/>
    <property type="match status" value="1"/>
</dbReference>
<feature type="transmembrane region" description="Helical" evidence="9">
    <location>
        <begin position="12"/>
        <end position="33"/>
    </location>
</feature>
<evidence type="ECO:0000313" key="12">
    <source>
        <dbReference type="Proteomes" id="UP000248544"/>
    </source>
</evidence>
<keyword evidence="6 11" id="KW-0418">Kinase</keyword>
<evidence type="ECO:0000256" key="4">
    <source>
        <dbReference type="ARBA" id="ARBA00022679"/>
    </source>
</evidence>
<comment type="caution">
    <text evidence="11">The sequence shown here is derived from an EMBL/GenBank/DDBJ whole genome shotgun (WGS) entry which is preliminary data.</text>
</comment>
<dbReference type="PANTHER" id="PTHR24421:SF10">
    <property type="entry name" value="NITRATE_NITRITE SENSOR PROTEIN NARQ"/>
    <property type="match status" value="1"/>
</dbReference>
<keyword evidence="4" id="KW-0808">Transferase</keyword>
<reference evidence="11 12" key="1">
    <citation type="submission" date="2018-01" db="EMBL/GenBank/DDBJ databases">
        <title>Draft genome sequence of Sphaerisporangium sp. 7K107.</title>
        <authorList>
            <person name="Sahin N."/>
            <person name="Saygin H."/>
            <person name="Ay H."/>
        </authorList>
    </citation>
    <scope>NUCLEOTIDE SEQUENCE [LARGE SCALE GENOMIC DNA]</scope>
    <source>
        <strain evidence="11 12">7K107</strain>
    </source>
</reference>
<dbReference type="InterPro" id="IPR011712">
    <property type="entry name" value="Sig_transdc_His_kin_sub3_dim/P"/>
</dbReference>
<evidence type="ECO:0000256" key="7">
    <source>
        <dbReference type="ARBA" id="ARBA00022840"/>
    </source>
</evidence>
<proteinExistence type="predicted"/>
<dbReference type="EC" id="2.7.13.3" evidence="2"/>
<evidence type="ECO:0000259" key="10">
    <source>
        <dbReference type="SMART" id="SM00387"/>
    </source>
</evidence>
<dbReference type="EMBL" id="POUA01000160">
    <property type="protein sequence ID" value="PZG42131.1"/>
    <property type="molecule type" value="Genomic_DNA"/>
</dbReference>